<evidence type="ECO:0000313" key="4">
    <source>
        <dbReference type="Proteomes" id="UP000326702"/>
    </source>
</evidence>
<evidence type="ECO:0000256" key="1">
    <source>
        <dbReference type="SAM" id="Phobius"/>
    </source>
</evidence>
<dbReference type="AlphaFoldDB" id="A0A5P9QBD3"/>
<keyword evidence="4" id="KW-1185">Reference proteome</keyword>
<keyword evidence="1" id="KW-0812">Transmembrane</keyword>
<dbReference type="Pfam" id="PF13559">
    <property type="entry name" value="DUF4129"/>
    <property type="match status" value="1"/>
</dbReference>
<gene>
    <name evidence="3" type="ORF">KDY119_02280</name>
</gene>
<reference evidence="3 4" key="1">
    <citation type="submission" date="2019-10" db="EMBL/GenBank/DDBJ databases">
        <title>Genome sequence of Luteimicrobium xylanilyticum HY-24.</title>
        <authorList>
            <person name="Kim D.Y."/>
            <person name="Park H.-Y."/>
        </authorList>
    </citation>
    <scope>NUCLEOTIDE SEQUENCE [LARGE SCALE GENOMIC DNA]</scope>
    <source>
        <strain evidence="3 4">HY-24</strain>
    </source>
</reference>
<feature type="domain" description="Protein-glutamine gamma-glutamyltransferase-like C-terminal" evidence="2">
    <location>
        <begin position="168"/>
        <end position="237"/>
    </location>
</feature>
<dbReference type="RefSeq" id="WP_153022324.1">
    <property type="nucleotide sequence ID" value="NZ_BAABIH010000017.1"/>
</dbReference>
<feature type="transmembrane region" description="Helical" evidence="1">
    <location>
        <begin position="12"/>
        <end position="33"/>
    </location>
</feature>
<dbReference type="Proteomes" id="UP000326702">
    <property type="component" value="Chromosome"/>
</dbReference>
<keyword evidence="1" id="KW-1133">Transmembrane helix</keyword>
<feature type="transmembrane region" description="Helical" evidence="1">
    <location>
        <begin position="85"/>
        <end position="105"/>
    </location>
</feature>
<keyword evidence="1" id="KW-0472">Membrane</keyword>
<proteinExistence type="predicted"/>
<dbReference type="EMBL" id="CP045529">
    <property type="protein sequence ID" value="QFU98761.1"/>
    <property type="molecule type" value="Genomic_DNA"/>
</dbReference>
<dbReference type="InterPro" id="IPR025403">
    <property type="entry name" value="TgpA-like_C"/>
</dbReference>
<protein>
    <recommendedName>
        <fullName evidence="2">Protein-glutamine gamma-glutamyltransferase-like C-terminal domain-containing protein</fullName>
    </recommendedName>
</protein>
<name>A0A5P9QBD3_9MICO</name>
<organism evidence="3 4">
    <name type="scientific">Luteimicrobium xylanilyticum</name>
    <dbReference type="NCBI Taxonomy" id="1133546"/>
    <lineage>
        <taxon>Bacteria</taxon>
        <taxon>Bacillati</taxon>
        <taxon>Actinomycetota</taxon>
        <taxon>Actinomycetes</taxon>
        <taxon>Micrococcales</taxon>
        <taxon>Luteimicrobium</taxon>
    </lineage>
</organism>
<dbReference type="KEGG" id="lxl:KDY119_02280"/>
<sequence>MNPSPPPERRTDARAVVGVVAGLGVLVVLAVALQGPVAHEGVRWLPHVDLGAHDAPVTGREVTQTLPPPPLTTTTPERWHVSPSVWVGVVAVVVAAIVLALAFWWRRHHDGHPPDDEPAEAPGVHDVVLTEPESVAEEPDLPVLRRGFDHAFHVLDSAREPHDAIVTAWLGIEEAAQDAGVARRPAETASELTTRILGRVTSDDAAVHALLDLYLRVRYGGYTATSDDVAAARSAVERLTQGWDDRTRRWSR</sequence>
<evidence type="ECO:0000259" key="2">
    <source>
        <dbReference type="Pfam" id="PF13559"/>
    </source>
</evidence>
<accession>A0A5P9QBD3</accession>
<evidence type="ECO:0000313" key="3">
    <source>
        <dbReference type="EMBL" id="QFU98761.1"/>
    </source>
</evidence>
<dbReference type="OrthoDB" id="5198230at2"/>